<evidence type="ECO:0000256" key="6">
    <source>
        <dbReference type="ARBA" id="ARBA00023136"/>
    </source>
</evidence>
<evidence type="ECO:0000256" key="7">
    <source>
        <dbReference type="ARBA" id="ARBA00023157"/>
    </source>
</evidence>
<evidence type="ECO:0000256" key="11">
    <source>
        <dbReference type="SAM" id="SignalP"/>
    </source>
</evidence>
<feature type="disulfide bond" evidence="8">
    <location>
        <begin position="27"/>
        <end position="39"/>
    </location>
</feature>
<evidence type="ECO:0000313" key="14">
    <source>
        <dbReference type="RefSeq" id="XP_065653375.1"/>
    </source>
</evidence>
<reference evidence="13 14" key="1">
    <citation type="submission" date="2025-05" db="UniProtKB">
        <authorList>
            <consortium name="RefSeq"/>
        </authorList>
    </citation>
    <scope>IDENTIFICATION</scope>
</reference>
<evidence type="ECO:0000256" key="2">
    <source>
        <dbReference type="ARBA" id="ARBA00004308"/>
    </source>
</evidence>
<evidence type="ECO:0000256" key="8">
    <source>
        <dbReference type="PROSITE-ProRule" id="PRU00124"/>
    </source>
</evidence>
<dbReference type="RefSeq" id="XP_065653375.1">
    <property type="nucleotide sequence ID" value="XM_065797303.1"/>
</dbReference>
<dbReference type="InterPro" id="IPR002172">
    <property type="entry name" value="LDrepeatLR_classA_rpt"/>
</dbReference>
<dbReference type="InterPro" id="IPR050685">
    <property type="entry name" value="LDLR"/>
</dbReference>
<evidence type="ECO:0000256" key="1">
    <source>
        <dbReference type="ARBA" id="ARBA00004167"/>
    </source>
</evidence>
<comment type="subcellular location">
    <subcellularLocation>
        <location evidence="2">Endomembrane system</location>
    </subcellularLocation>
    <subcellularLocation>
        <location evidence="1">Membrane</location>
        <topology evidence="1">Single-pass membrane protein</topology>
    </subcellularLocation>
</comment>
<dbReference type="RefSeq" id="XP_065653374.1">
    <property type="nucleotide sequence ID" value="XM_065797302.1"/>
</dbReference>
<keyword evidence="11" id="KW-0732">Signal</keyword>
<dbReference type="SUPFAM" id="SSF57424">
    <property type="entry name" value="LDL receptor-like module"/>
    <property type="match status" value="2"/>
</dbReference>
<keyword evidence="3 10" id="KW-0812">Transmembrane</keyword>
<name>A0ABM4BVX8_HYDVU</name>
<evidence type="ECO:0000256" key="9">
    <source>
        <dbReference type="SAM" id="MobiDB-lite"/>
    </source>
</evidence>
<keyword evidence="12" id="KW-1185">Reference proteome</keyword>
<feature type="signal peptide" evidence="11">
    <location>
        <begin position="1"/>
        <end position="24"/>
    </location>
</feature>
<keyword evidence="5 10" id="KW-1133">Transmembrane helix</keyword>
<proteinExistence type="predicted"/>
<keyword evidence="4" id="KW-0677">Repeat</keyword>
<accession>A0ABM4BVX8</accession>
<dbReference type="PRINTS" id="PR00261">
    <property type="entry name" value="LDLRECEPTOR"/>
</dbReference>
<dbReference type="PROSITE" id="PS01209">
    <property type="entry name" value="LDLRA_1"/>
    <property type="match status" value="2"/>
</dbReference>
<dbReference type="InterPro" id="IPR036055">
    <property type="entry name" value="LDL_receptor-like_sf"/>
</dbReference>
<evidence type="ECO:0000256" key="4">
    <source>
        <dbReference type="ARBA" id="ARBA00022737"/>
    </source>
</evidence>
<feature type="disulfide bond" evidence="8">
    <location>
        <begin position="87"/>
        <end position="105"/>
    </location>
</feature>
<keyword evidence="7 8" id="KW-1015">Disulfide bond</keyword>
<keyword evidence="6 10" id="KW-0472">Membrane</keyword>
<feature type="chain" id="PRO_5045025872" evidence="11">
    <location>
        <begin position="25"/>
        <end position="262"/>
    </location>
</feature>
<dbReference type="PROSITE" id="PS50068">
    <property type="entry name" value="LDLRA_2"/>
    <property type="match status" value="2"/>
</dbReference>
<dbReference type="InterPro" id="IPR023415">
    <property type="entry name" value="LDLR_class-A_CS"/>
</dbReference>
<dbReference type="Gene3D" id="4.10.400.10">
    <property type="entry name" value="Low-density Lipoprotein Receptor"/>
    <property type="match status" value="1"/>
</dbReference>
<organism evidence="12 14">
    <name type="scientific">Hydra vulgaris</name>
    <name type="common">Hydra</name>
    <name type="synonym">Hydra attenuata</name>
    <dbReference type="NCBI Taxonomy" id="6087"/>
    <lineage>
        <taxon>Eukaryota</taxon>
        <taxon>Metazoa</taxon>
        <taxon>Cnidaria</taxon>
        <taxon>Hydrozoa</taxon>
        <taxon>Hydroidolina</taxon>
        <taxon>Anthoathecata</taxon>
        <taxon>Aplanulata</taxon>
        <taxon>Hydridae</taxon>
        <taxon>Hydra</taxon>
    </lineage>
</organism>
<gene>
    <name evidence="13 14" type="primary">LOC136080525</name>
</gene>
<comment type="caution">
    <text evidence="8">Lacks conserved residue(s) required for the propagation of feature annotation.</text>
</comment>
<feature type="disulfide bond" evidence="8">
    <location>
        <begin position="80"/>
        <end position="92"/>
    </location>
</feature>
<dbReference type="Pfam" id="PF00057">
    <property type="entry name" value="Ldl_recept_a"/>
    <property type="match status" value="2"/>
</dbReference>
<dbReference type="CDD" id="cd00112">
    <property type="entry name" value="LDLa"/>
    <property type="match status" value="2"/>
</dbReference>
<feature type="region of interest" description="Disordered" evidence="9">
    <location>
        <begin position="226"/>
        <end position="262"/>
    </location>
</feature>
<sequence>MMRIRCNFFKSICIMFCLVYFTKLQGCAYNQFQCSNGYCISLYWKCDGDFDCSDHSDEDPTKCSITQFPTTISTITVIGCHYYQFQCSNIYCIPLYWQCDGRFDCSDHSDEDPTICQTTHLPTTLPTPRTTTVFGQTTTQITTTYITETQATTVYGLSSGSIILISFGVIFSVFLLICFAVCFRRKKRMQPAVVQLTSETQNTVRELVPTQFDFNSQMGVVNMSHVNEPPPPYEPTVQVYTPSNDLTDEPPPSYNDLQVNLN</sequence>
<dbReference type="PANTHER" id="PTHR24270">
    <property type="entry name" value="LOW-DENSITY LIPOPROTEIN RECEPTOR-RELATED"/>
    <property type="match status" value="1"/>
</dbReference>
<protein>
    <submittedName>
        <fullName evidence="13 14">CD320 antigen-like</fullName>
    </submittedName>
</protein>
<feature type="disulfide bond" evidence="8">
    <location>
        <begin position="34"/>
        <end position="52"/>
    </location>
</feature>
<evidence type="ECO:0000313" key="12">
    <source>
        <dbReference type="Proteomes" id="UP001652625"/>
    </source>
</evidence>
<evidence type="ECO:0000256" key="5">
    <source>
        <dbReference type="ARBA" id="ARBA00022989"/>
    </source>
</evidence>
<dbReference type="SMART" id="SM00192">
    <property type="entry name" value="LDLa"/>
    <property type="match status" value="2"/>
</dbReference>
<dbReference type="Proteomes" id="UP001652625">
    <property type="component" value="Chromosome 05"/>
</dbReference>
<dbReference type="GeneID" id="136080525"/>
<evidence type="ECO:0000256" key="10">
    <source>
        <dbReference type="SAM" id="Phobius"/>
    </source>
</evidence>
<feature type="transmembrane region" description="Helical" evidence="10">
    <location>
        <begin position="162"/>
        <end position="183"/>
    </location>
</feature>
<evidence type="ECO:0000313" key="13">
    <source>
        <dbReference type="RefSeq" id="XP_065653374.1"/>
    </source>
</evidence>
<evidence type="ECO:0000256" key="3">
    <source>
        <dbReference type="ARBA" id="ARBA00022692"/>
    </source>
</evidence>
<dbReference type="Gene3D" id="2.40.128.620">
    <property type="match status" value="1"/>
</dbReference>